<dbReference type="Gene3D" id="2.40.170.20">
    <property type="entry name" value="TonB-dependent receptor, beta-barrel domain"/>
    <property type="match status" value="1"/>
</dbReference>
<evidence type="ECO:0000256" key="7">
    <source>
        <dbReference type="ARBA" id="ARBA00023237"/>
    </source>
</evidence>
<dbReference type="InterPro" id="IPR012910">
    <property type="entry name" value="Plug_dom"/>
</dbReference>
<protein>
    <submittedName>
        <fullName evidence="12">TonB-dependent receptor</fullName>
    </submittedName>
</protein>
<accession>A0ABS7NKS6</accession>
<evidence type="ECO:0000256" key="2">
    <source>
        <dbReference type="ARBA" id="ARBA00022448"/>
    </source>
</evidence>
<dbReference type="Proteomes" id="UP000766629">
    <property type="component" value="Unassembled WGS sequence"/>
</dbReference>
<keyword evidence="6 8" id="KW-0472">Membrane</keyword>
<dbReference type="EMBL" id="JAHVJA010000014">
    <property type="protein sequence ID" value="MBY6141814.1"/>
    <property type="molecule type" value="Genomic_DNA"/>
</dbReference>
<dbReference type="InterPro" id="IPR039426">
    <property type="entry name" value="TonB-dep_rcpt-like"/>
</dbReference>
<keyword evidence="7 8" id="KW-0998">Cell outer membrane</keyword>
<evidence type="ECO:0000256" key="4">
    <source>
        <dbReference type="ARBA" id="ARBA00022692"/>
    </source>
</evidence>
<evidence type="ECO:0000313" key="13">
    <source>
        <dbReference type="Proteomes" id="UP000766629"/>
    </source>
</evidence>
<evidence type="ECO:0000256" key="9">
    <source>
        <dbReference type="RuleBase" id="RU003357"/>
    </source>
</evidence>
<evidence type="ECO:0000256" key="8">
    <source>
        <dbReference type="PROSITE-ProRule" id="PRU01360"/>
    </source>
</evidence>
<feature type="domain" description="TonB-dependent receptor plug" evidence="11">
    <location>
        <begin position="67"/>
        <end position="169"/>
    </location>
</feature>
<dbReference type="Gene3D" id="2.170.130.10">
    <property type="entry name" value="TonB-dependent receptor, plug domain"/>
    <property type="match status" value="1"/>
</dbReference>
<evidence type="ECO:0000256" key="6">
    <source>
        <dbReference type="ARBA" id="ARBA00023136"/>
    </source>
</evidence>
<organism evidence="12 13">
    <name type="scientific">Leisingera daeponensis</name>
    <dbReference type="NCBI Taxonomy" id="405746"/>
    <lineage>
        <taxon>Bacteria</taxon>
        <taxon>Pseudomonadati</taxon>
        <taxon>Pseudomonadota</taxon>
        <taxon>Alphaproteobacteria</taxon>
        <taxon>Rhodobacterales</taxon>
        <taxon>Roseobacteraceae</taxon>
        <taxon>Leisingera</taxon>
    </lineage>
</organism>
<dbReference type="PANTHER" id="PTHR30069">
    <property type="entry name" value="TONB-DEPENDENT OUTER MEMBRANE RECEPTOR"/>
    <property type="match status" value="1"/>
</dbReference>
<dbReference type="InterPro" id="IPR036942">
    <property type="entry name" value="Beta-barrel_TonB_sf"/>
</dbReference>
<comment type="subcellular location">
    <subcellularLocation>
        <location evidence="1 8">Cell outer membrane</location>
        <topology evidence="1 8">Multi-pass membrane protein</topology>
    </subcellularLocation>
</comment>
<evidence type="ECO:0000313" key="12">
    <source>
        <dbReference type="EMBL" id="MBY6141814.1"/>
    </source>
</evidence>
<keyword evidence="4 8" id="KW-0812">Transmembrane</keyword>
<dbReference type="SUPFAM" id="SSF56935">
    <property type="entry name" value="Porins"/>
    <property type="match status" value="1"/>
</dbReference>
<keyword evidence="12" id="KW-0675">Receptor</keyword>
<evidence type="ECO:0000256" key="5">
    <source>
        <dbReference type="ARBA" id="ARBA00023077"/>
    </source>
</evidence>
<comment type="caution">
    <text evidence="12">The sequence shown here is derived from an EMBL/GenBank/DDBJ whole genome shotgun (WGS) entry which is preliminary data.</text>
</comment>
<reference evidence="12 13" key="1">
    <citation type="submission" date="2021-06" db="EMBL/GenBank/DDBJ databases">
        <title>50 bacteria genomes isolated from Dapeng, Shenzhen, China.</title>
        <authorList>
            <person name="Zheng W."/>
            <person name="Yu S."/>
            <person name="Huang Y."/>
        </authorList>
    </citation>
    <scope>NUCLEOTIDE SEQUENCE [LARGE SCALE GENOMIC DNA]</scope>
    <source>
        <strain evidence="12 13">DP1N14-2</strain>
    </source>
</reference>
<sequence length="650" mass="70299">MNMLPGMGSRLACACCAGREEWNMRKASLSLAAALAAAPVIATAQDEEVTDLGEIIVSGGFTPVEAQKYGRSVSVLTSEEIDDRGITTVQDALRSVPGLMVSGSGDSFTQVRIRGAEANHTLILIDGVEASGGDSEYILSGLDTANIERIEVLRGPQSVFYGSNASAGVINIITKSGGIGTEYGGSAEAGSDGYRASARVSSRTERGGIAFSFAHDNDDGYDTSGDGGEEDGIRRNTLQLKGDYLVTDRLKLGFNFRTSDERYDSDRTSFTATDAASYVVDDPTQFSDRDEQLAQVYAELDTLGGRLKHRLSIERTDFDRSLNGGTPTETKTEAAKYLLSFGLDGQLADQADHLLNAMLEWEEDSSSSNPAFARETNSIALEYRGSFANGLDLQLGVRHDNNSVFEDATSWTASASYTFAGSGVRLHSSAGTGVVNPSYFELFANSTFGSTTYLGNPNLQPEENRSFDFGIEVPFLQGRGLVDVTYFDETLTGEIESYMVNATTFSYRNQTGDSDRKGVELAASLEASEYLDLRLSYTYLDATNPDGSVEIRRPEHELLLSATLDTFNGRGSVTTDIRHVAGNWDSQFFGSFATAELPDYTTVDVAAQYELTDNVVLTGRVTNLFDEDYADVWGYAKRGRAAYIGVRASF</sequence>
<name>A0ABS7NKS6_9RHOB</name>
<dbReference type="PANTHER" id="PTHR30069:SF28">
    <property type="entry name" value="TONB-DEPENDENT RECEPTOR YNCD-RELATED"/>
    <property type="match status" value="1"/>
</dbReference>
<keyword evidence="2 8" id="KW-0813">Transport</keyword>
<dbReference type="CDD" id="cd01347">
    <property type="entry name" value="ligand_gated_channel"/>
    <property type="match status" value="1"/>
</dbReference>
<comment type="similarity">
    <text evidence="8 9">Belongs to the TonB-dependent receptor family.</text>
</comment>
<keyword evidence="5 9" id="KW-0798">TonB box</keyword>
<evidence type="ECO:0000259" key="11">
    <source>
        <dbReference type="Pfam" id="PF07715"/>
    </source>
</evidence>
<keyword evidence="13" id="KW-1185">Reference proteome</keyword>
<feature type="domain" description="TonB-dependent receptor-like beta-barrel" evidence="10">
    <location>
        <begin position="202"/>
        <end position="624"/>
    </location>
</feature>
<evidence type="ECO:0000259" key="10">
    <source>
        <dbReference type="Pfam" id="PF00593"/>
    </source>
</evidence>
<dbReference type="InterPro" id="IPR000531">
    <property type="entry name" value="Beta-barrel_TonB"/>
</dbReference>
<keyword evidence="3 8" id="KW-1134">Transmembrane beta strand</keyword>
<dbReference type="InterPro" id="IPR037066">
    <property type="entry name" value="Plug_dom_sf"/>
</dbReference>
<dbReference type="Pfam" id="PF07715">
    <property type="entry name" value="Plug"/>
    <property type="match status" value="1"/>
</dbReference>
<gene>
    <name evidence="12" type="ORF">KUV26_20445</name>
</gene>
<dbReference type="PROSITE" id="PS52016">
    <property type="entry name" value="TONB_DEPENDENT_REC_3"/>
    <property type="match status" value="1"/>
</dbReference>
<evidence type="ECO:0000256" key="1">
    <source>
        <dbReference type="ARBA" id="ARBA00004571"/>
    </source>
</evidence>
<dbReference type="Pfam" id="PF00593">
    <property type="entry name" value="TonB_dep_Rec_b-barrel"/>
    <property type="match status" value="1"/>
</dbReference>
<proteinExistence type="inferred from homology"/>
<evidence type="ECO:0000256" key="3">
    <source>
        <dbReference type="ARBA" id="ARBA00022452"/>
    </source>
</evidence>